<accession>A0ACC0M2E7</accession>
<dbReference type="EMBL" id="CM046397">
    <property type="protein sequence ID" value="KAI8535135.1"/>
    <property type="molecule type" value="Genomic_DNA"/>
</dbReference>
<gene>
    <name evidence="1" type="ORF">RHMOL_Rhmol10G0152000</name>
</gene>
<dbReference type="Proteomes" id="UP001062846">
    <property type="component" value="Chromosome 10"/>
</dbReference>
<organism evidence="1 2">
    <name type="scientific">Rhododendron molle</name>
    <name type="common">Chinese azalea</name>
    <name type="synonym">Azalea mollis</name>
    <dbReference type="NCBI Taxonomy" id="49168"/>
    <lineage>
        <taxon>Eukaryota</taxon>
        <taxon>Viridiplantae</taxon>
        <taxon>Streptophyta</taxon>
        <taxon>Embryophyta</taxon>
        <taxon>Tracheophyta</taxon>
        <taxon>Spermatophyta</taxon>
        <taxon>Magnoliopsida</taxon>
        <taxon>eudicotyledons</taxon>
        <taxon>Gunneridae</taxon>
        <taxon>Pentapetalae</taxon>
        <taxon>asterids</taxon>
        <taxon>Ericales</taxon>
        <taxon>Ericaceae</taxon>
        <taxon>Ericoideae</taxon>
        <taxon>Rhodoreae</taxon>
        <taxon>Rhododendron</taxon>
    </lineage>
</organism>
<proteinExistence type="predicted"/>
<name>A0ACC0M2E7_RHOML</name>
<evidence type="ECO:0000313" key="2">
    <source>
        <dbReference type="Proteomes" id="UP001062846"/>
    </source>
</evidence>
<comment type="caution">
    <text evidence="1">The sequence shown here is derived from an EMBL/GenBank/DDBJ whole genome shotgun (WGS) entry which is preliminary data.</text>
</comment>
<protein>
    <submittedName>
        <fullName evidence="1">Uncharacterized protein</fullName>
    </submittedName>
</protein>
<evidence type="ECO:0000313" key="1">
    <source>
        <dbReference type="EMBL" id="KAI8535135.1"/>
    </source>
</evidence>
<keyword evidence="2" id="KW-1185">Reference proteome</keyword>
<reference evidence="1" key="1">
    <citation type="submission" date="2022-02" db="EMBL/GenBank/DDBJ databases">
        <title>Plant Genome Project.</title>
        <authorList>
            <person name="Zhang R.-G."/>
        </authorList>
    </citation>
    <scope>NUCLEOTIDE SEQUENCE</scope>
    <source>
        <strain evidence="1">AT1</strain>
    </source>
</reference>
<sequence length="438" mass="47883">MTSPPQRRGMKEHSLMSRNMGIYSSPGTPDYHDGNVGSIRKGWNSERVPLPSNSSRRHINAAALMPFNSGRTLPSKWDDAERWITSPVSGLGVSRPLPQQPQRRPKSKSGPIGGPGVDSFSNYSPAPQLLQGGSVRDFMAGSPFTTGVLVPDGMSIQYGGHNVVQSSLVHTGTAMGRTASLLGWSDTLTESSSPSSRVREWGKRKDEVEIVKIIVDHQMAGVSTYEKLVGTKDAETTVSRVVSRRDMATQMSPTDSTRSSATSPKDRLSFSTSPPSILPVLEPYSNHSAKLEIRDVQVDKRVTVTRQSGKHGVRMKQNESPVVEDLTSTWDISKATRNISKLQKEEAKIAAWENLQKAKAEAAVRKLEDQVGVVGVAKFSYRSAVNWVDDHLHIFWGIEGLVLMFAGDNTILRCNVNLKVAGLPHPISVEARITPTPK</sequence>